<dbReference type="EMBL" id="BGPR01003293">
    <property type="protein sequence ID" value="GBM86211.1"/>
    <property type="molecule type" value="Genomic_DNA"/>
</dbReference>
<protein>
    <submittedName>
        <fullName evidence="2">Uncharacterized protein</fullName>
    </submittedName>
</protein>
<evidence type="ECO:0000256" key="1">
    <source>
        <dbReference type="SAM" id="MobiDB-lite"/>
    </source>
</evidence>
<feature type="region of interest" description="Disordered" evidence="1">
    <location>
        <begin position="39"/>
        <end position="58"/>
    </location>
</feature>
<organism evidence="2 3">
    <name type="scientific">Araneus ventricosus</name>
    <name type="common">Orbweaver spider</name>
    <name type="synonym">Epeira ventricosa</name>
    <dbReference type="NCBI Taxonomy" id="182803"/>
    <lineage>
        <taxon>Eukaryota</taxon>
        <taxon>Metazoa</taxon>
        <taxon>Ecdysozoa</taxon>
        <taxon>Arthropoda</taxon>
        <taxon>Chelicerata</taxon>
        <taxon>Arachnida</taxon>
        <taxon>Araneae</taxon>
        <taxon>Araneomorphae</taxon>
        <taxon>Entelegynae</taxon>
        <taxon>Araneoidea</taxon>
        <taxon>Araneidae</taxon>
        <taxon>Araneus</taxon>
    </lineage>
</organism>
<keyword evidence="3" id="KW-1185">Reference proteome</keyword>
<dbReference type="AlphaFoldDB" id="A0A4Y2J7G8"/>
<sequence>MFFICSQLDNRCPLCRIISSSAMFYHLYGRRLFWNGPQSFEPRSDDEGGGRWTPELAPERDNVWPLRMILRATGPKHGGSSMESGFEPGTLRSRSRELSTVPTNRKGGQRSVAILVT</sequence>
<gene>
    <name evidence="2" type="ORF">AVEN_239241_1</name>
</gene>
<evidence type="ECO:0000313" key="3">
    <source>
        <dbReference type="Proteomes" id="UP000499080"/>
    </source>
</evidence>
<comment type="caution">
    <text evidence="2">The sequence shown here is derived from an EMBL/GenBank/DDBJ whole genome shotgun (WGS) entry which is preliminary data.</text>
</comment>
<accession>A0A4Y2J7G8</accession>
<evidence type="ECO:0000313" key="2">
    <source>
        <dbReference type="EMBL" id="GBM86211.1"/>
    </source>
</evidence>
<feature type="region of interest" description="Disordered" evidence="1">
    <location>
        <begin position="73"/>
        <end position="117"/>
    </location>
</feature>
<proteinExistence type="predicted"/>
<name>A0A4Y2J7G8_ARAVE</name>
<dbReference type="Proteomes" id="UP000499080">
    <property type="component" value="Unassembled WGS sequence"/>
</dbReference>
<reference evidence="2 3" key="1">
    <citation type="journal article" date="2019" name="Sci. Rep.">
        <title>Orb-weaving spider Araneus ventricosus genome elucidates the spidroin gene catalogue.</title>
        <authorList>
            <person name="Kono N."/>
            <person name="Nakamura H."/>
            <person name="Ohtoshi R."/>
            <person name="Moran D.A.P."/>
            <person name="Shinohara A."/>
            <person name="Yoshida Y."/>
            <person name="Fujiwara M."/>
            <person name="Mori M."/>
            <person name="Tomita M."/>
            <person name="Arakawa K."/>
        </authorList>
    </citation>
    <scope>NUCLEOTIDE SEQUENCE [LARGE SCALE GENOMIC DNA]</scope>
</reference>